<dbReference type="NCBIfam" id="TIGR00803">
    <property type="entry name" value="nst"/>
    <property type="match status" value="1"/>
</dbReference>
<dbReference type="InterPro" id="IPR050186">
    <property type="entry name" value="TPT_transporter"/>
</dbReference>
<evidence type="ECO:0000259" key="6">
    <source>
        <dbReference type="Pfam" id="PF00892"/>
    </source>
</evidence>
<keyword evidence="2 5" id="KW-0812">Transmembrane</keyword>
<dbReference type="GO" id="GO:0005789">
    <property type="term" value="C:endoplasmic reticulum membrane"/>
    <property type="evidence" value="ECO:0007669"/>
    <property type="project" value="UniProtKB-SubCell"/>
</dbReference>
<evidence type="ECO:0000256" key="1">
    <source>
        <dbReference type="ARBA" id="ARBA00004141"/>
    </source>
</evidence>
<evidence type="ECO:0000313" key="8">
    <source>
        <dbReference type="Proteomes" id="UP000318582"/>
    </source>
</evidence>
<evidence type="ECO:0000256" key="3">
    <source>
        <dbReference type="ARBA" id="ARBA00022989"/>
    </source>
</evidence>
<comment type="subcellular location">
    <subcellularLocation>
        <location evidence="5">Golgi apparatus membrane</location>
        <topology evidence="5">Multi-pass membrane protein</topology>
    </subcellularLocation>
    <subcellularLocation>
        <location evidence="5">Cytoplasmic vesicle membrane</location>
        <topology evidence="5">Multi-pass membrane protein</topology>
    </subcellularLocation>
    <subcellularLocation>
        <location evidence="5">Endoplasmic reticulum membrane</location>
        <topology evidence="5">Multi-pass membrane protein</topology>
    </subcellularLocation>
    <subcellularLocation>
        <location evidence="1">Membrane</location>
        <topology evidence="1">Multi-pass membrane protein</topology>
    </subcellularLocation>
</comment>
<feature type="transmembrane region" description="Helical" evidence="5">
    <location>
        <begin position="86"/>
        <end position="106"/>
    </location>
</feature>
<protein>
    <recommendedName>
        <fullName evidence="5">GDP-mannose transporter</fullName>
        <shortName evidence="5">GMT</shortName>
    </recommendedName>
</protein>
<dbReference type="Pfam" id="PF00892">
    <property type="entry name" value="EamA"/>
    <property type="match status" value="1"/>
</dbReference>
<evidence type="ECO:0000313" key="7">
    <source>
        <dbReference type="EMBL" id="TPX53385.1"/>
    </source>
</evidence>
<dbReference type="Proteomes" id="UP000318582">
    <property type="component" value="Unassembled WGS sequence"/>
</dbReference>
<keyword evidence="5" id="KW-0813">Transport</keyword>
<feature type="domain" description="EamA" evidence="6">
    <location>
        <begin position="88"/>
        <end position="231"/>
    </location>
</feature>
<keyword evidence="5" id="KW-0968">Cytoplasmic vesicle</keyword>
<dbReference type="InterPro" id="IPR037185">
    <property type="entry name" value="EmrE-like"/>
</dbReference>
<feature type="transmembrane region" description="Helical" evidence="5">
    <location>
        <begin position="118"/>
        <end position="138"/>
    </location>
</feature>
<feature type="transmembrane region" description="Helical" evidence="5">
    <location>
        <begin position="6"/>
        <end position="29"/>
    </location>
</feature>
<keyword evidence="5" id="KW-0333">Golgi apparatus</keyword>
<dbReference type="SUPFAM" id="SSF103481">
    <property type="entry name" value="Multidrug resistance efflux transporter EmrE"/>
    <property type="match status" value="1"/>
</dbReference>
<name>A0A507DQ78_9FUNG</name>
<evidence type="ECO:0000256" key="4">
    <source>
        <dbReference type="ARBA" id="ARBA00023136"/>
    </source>
</evidence>
<dbReference type="PANTHER" id="PTHR11132">
    <property type="entry name" value="SOLUTE CARRIER FAMILY 35"/>
    <property type="match status" value="1"/>
</dbReference>
<dbReference type="GO" id="GO:0030659">
    <property type="term" value="C:cytoplasmic vesicle membrane"/>
    <property type="evidence" value="ECO:0007669"/>
    <property type="project" value="UniProtKB-SubCell"/>
</dbReference>
<feature type="transmembrane region" description="Helical" evidence="5">
    <location>
        <begin position="193"/>
        <end position="213"/>
    </location>
</feature>
<keyword evidence="5" id="KW-0256">Endoplasmic reticulum</keyword>
<dbReference type="STRING" id="109895.A0A507DQ78"/>
<dbReference type="AlphaFoldDB" id="A0A507DQ78"/>
<feature type="transmembrane region" description="Helical" evidence="5">
    <location>
        <begin position="41"/>
        <end position="61"/>
    </location>
</feature>
<comment type="caution">
    <text evidence="7">The sequence shown here is derived from an EMBL/GenBank/DDBJ whole genome shotgun (WGS) entry which is preliminary data.</text>
</comment>
<keyword evidence="4 5" id="KW-0472">Membrane</keyword>
<keyword evidence="3 5" id="KW-1133">Transmembrane helix</keyword>
<proteinExistence type="inferred from homology"/>
<evidence type="ECO:0000256" key="5">
    <source>
        <dbReference type="RuleBase" id="RU367097"/>
    </source>
</evidence>
<dbReference type="EMBL" id="QEAQ01000227">
    <property type="protein sequence ID" value="TPX53385.1"/>
    <property type="molecule type" value="Genomic_DNA"/>
</dbReference>
<comment type="subunit">
    <text evidence="5">Homooligomer.</text>
</comment>
<evidence type="ECO:0000256" key="2">
    <source>
        <dbReference type="ARBA" id="ARBA00022692"/>
    </source>
</evidence>
<feature type="transmembrane region" description="Helical" evidence="5">
    <location>
        <begin position="219"/>
        <end position="238"/>
    </location>
</feature>
<gene>
    <name evidence="7" type="ORF">PhCBS80983_g06298</name>
</gene>
<keyword evidence="5" id="KW-0762">Sugar transport</keyword>
<sequence length="284" mass="30317">MIYTGARALSLLSIPLFTIFKNITIILIAYSERIVLHGSRVTPLMLAAFGMMVASSLIAGWSDLASGGALKPSPTSSSSPSSTSPLVAYAWMSLNCLTTATFALLMKRKIRSVGFKEFDTVFYNNLLSIPILLLASLLTERDATAATWRQYTRDPAHQGEAWGLLVGIVVSGVSSFGISYSTAWCMRVTSSTTYSMVGALNKLPIAVAGMLFFDDKVTFGGVCGVLIAFLAGIVYSHAKNMQNSSSPPTGTTDVKASSLLPMPVMTHTERVRTGVSAYDKVADA</sequence>
<comment type="function">
    <text evidence="5">Involved in the import of GDP-mannose from the cytoplasm into the Golgi lumen.</text>
</comment>
<dbReference type="InterPro" id="IPR000620">
    <property type="entry name" value="EamA_dom"/>
</dbReference>
<reference evidence="7 8" key="1">
    <citation type="journal article" date="2019" name="Sci. Rep.">
        <title>Comparative genomics of chytrid fungi reveal insights into the obligate biotrophic and pathogenic lifestyle of Synchytrium endobioticum.</title>
        <authorList>
            <person name="van de Vossenberg B.T.L.H."/>
            <person name="Warris S."/>
            <person name="Nguyen H.D.T."/>
            <person name="van Gent-Pelzer M.P.E."/>
            <person name="Joly D.L."/>
            <person name="van de Geest H.C."/>
            <person name="Bonants P.J.M."/>
            <person name="Smith D.S."/>
            <person name="Levesque C.A."/>
            <person name="van der Lee T.A.J."/>
        </authorList>
    </citation>
    <scope>NUCLEOTIDE SEQUENCE [LARGE SCALE GENOMIC DNA]</scope>
    <source>
        <strain evidence="7 8">CBS 809.83</strain>
    </source>
</reference>
<keyword evidence="8" id="KW-1185">Reference proteome</keyword>
<feature type="transmembrane region" description="Helical" evidence="5">
    <location>
        <begin position="161"/>
        <end position="181"/>
    </location>
</feature>
<organism evidence="7 8">
    <name type="scientific">Powellomyces hirtus</name>
    <dbReference type="NCBI Taxonomy" id="109895"/>
    <lineage>
        <taxon>Eukaryota</taxon>
        <taxon>Fungi</taxon>
        <taxon>Fungi incertae sedis</taxon>
        <taxon>Chytridiomycota</taxon>
        <taxon>Chytridiomycota incertae sedis</taxon>
        <taxon>Chytridiomycetes</taxon>
        <taxon>Spizellomycetales</taxon>
        <taxon>Powellomycetaceae</taxon>
        <taxon>Powellomyces</taxon>
    </lineage>
</organism>
<comment type="similarity">
    <text evidence="5">Belongs to the TPT transporter family. SLC35D subfamily.</text>
</comment>
<dbReference type="GO" id="GO:0000139">
    <property type="term" value="C:Golgi membrane"/>
    <property type="evidence" value="ECO:0007669"/>
    <property type="project" value="UniProtKB-SubCell"/>
</dbReference>
<accession>A0A507DQ78</accession>